<keyword evidence="2" id="KW-1185">Reference proteome</keyword>
<proteinExistence type="predicted"/>
<evidence type="ECO:0000313" key="2">
    <source>
        <dbReference type="Proteomes" id="UP000507470"/>
    </source>
</evidence>
<dbReference type="AlphaFoldDB" id="A0A6J8D4Q8"/>
<accession>A0A6J8D4Q8</accession>
<dbReference type="Proteomes" id="UP000507470">
    <property type="component" value="Unassembled WGS sequence"/>
</dbReference>
<evidence type="ECO:0000313" key="1">
    <source>
        <dbReference type="EMBL" id="CAC5402124.1"/>
    </source>
</evidence>
<protein>
    <submittedName>
        <fullName evidence="1">Uncharacterized protein</fullName>
    </submittedName>
</protein>
<name>A0A6J8D4Q8_MYTCO</name>
<reference evidence="1 2" key="1">
    <citation type="submission" date="2020-06" db="EMBL/GenBank/DDBJ databases">
        <authorList>
            <person name="Li R."/>
            <person name="Bekaert M."/>
        </authorList>
    </citation>
    <scope>NUCLEOTIDE SEQUENCE [LARGE SCALE GENOMIC DNA]</scope>
    <source>
        <strain evidence="2">wild</strain>
    </source>
</reference>
<dbReference type="InterPro" id="IPR036770">
    <property type="entry name" value="Ankyrin_rpt-contain_sf"/>
</dbReference>
<organism evidence="1 2">
    <name type="scientific">Mytilus coruscus</name>
    <name type="common">Sea mussel</name>
    <dbReference type="NCBI Taxonomy" id="42192"/>
    <lineage>
        <taxon>Eukaryota</taxon>
        <taxon>Metazoa</taxon>
        <taxon>Spiralia</taxon>
        <taxon>Lophotrochozoa</taxon>
        <taxon>Mollusca</taxon>
        <taxon>Bivalvia</taxon>
        <taxon>Autobranchia</taxon>
        <taxon>Pteriomorphia</taxon>
        <taxon>Mytilida</taxon>
        <taxon>Mytiloidea</taxon>
        <taxon>Mytilidae</taxon>
        <taxon>Mytilinae</taxon>
        <taxon>Mytilus</taxon>
    </lineage>
</organism>
<sequence>MLTEYSKRKQCFIQIICEAEIIRQTQEEMICVMIDQYESKIKKILSRSKLNMRFFKDPKPETKSTMFNITSVFLQTIISCKENDHVVETLVERISTTLQTKVELEVKNECRKTLIQAFEETCATGTSHRLKIIYQVITANKLESYIDLLMCMKGACKHRNVQCSTWLFEEVKDAQTILRSVMQDSCHENDLTDVEWLLENFEEEDLDLQGSVLLAYKQNHIDIVKYFTENVDDQSHLQLKYILTSSCCDNNSYLAGYLLENVDHQHFDLTFTMKKVCEKGRKDIAKLLMVKVEEKDKLDLIKAINTARQFGWKDLVELLLETSIKFERIELAKWLKSRVGDYTPTDKIVIVESGKYFGQKHNIESKRKEATVIENETEVNPDIGTQQSLPEQRPVINPELEAIPISNMCNAFVSMSQCFTGLQNTVTQLLMRNPGEKQQNTIKDGFTLQNWYNQSSTVDNATISHSGIQENCVSVNINKGAISDDFTSIDIVSSSLQRQIIDAVEGVQNAPVLSYMFAPNAVRQDIHRLFVGNAHQQRFHPIRQLRLTKKLQRHFAKCD</sequence>
<dbReference type="EMBL" id="CACVKT020006488">
    <property type="protein sequence ID" value="CAC5402124.1"/>
    <property type="molecule type" value="Genomic_DNA"/>
</dbReference>
<gene>
    <name evidence="1" type="ORF">MCOR_36116</name>
</gene>
<dbReference type="SUPFAM" id="SSF48403">
    <property type="entry name" value="Ankyrin repeat"/>
    <property type="match status" value="1"/>
</dbReference>